<dbReference type="Gene3D" id="3.90.1530.10">
    <property type="entry name" value="Conserved hypothetical protein from pyrococcus furiosus pfu- 392566-001, ParB domain"/>
    <property type="match status" value="1"/>
</dbReference>
<dbReference type="SUPFAM" id="SSF110849">
    <property type="entry name" value="ParB/Sulfiredoxin"/>
    <property type="match status" value="1"/>
</dbReference>
<dbReference type="PANTHER" id="PTHR33375:SF1">
    <property type="entry name" value="CHROMOSOME-PARTITIONING PROTEIN PARB-RELATED"/>
    <property type="match status" value="1"/>
</dbReference>
<dbReference type="GO" id="GO:0007059">
    <property type="term" value="P:chromosome segregation"/>
    <property type="evidence" value="ECO:0007669"/>
    <property type="project" value="TreeGrafter"/>
</dbReference>
<proteinExistence type="predicted"/>
<dbReference type="InterPro" id="IPR050336">
    <property type="entry name" value="Chromosome_partition/occlusion"/>
</dbReference>
<reference evidence="4" key="1">
    <citation type="submission" date="2016-10" db="EMBL/GenBank/DDBJ databases">
        <authorList>
            <person name="Varghese N."/>
            <person name="Submissions S."/>
        </authorList>
    </citation>
    <scope>NUCLEOTIDE SEQUENCE [LARGE SCALE GENOMIC DNA]</scope>
    <source>
        <strain evidence="4">DSM 45079</strain>
    </source>
</reference>
<feature type="compositionally biased region" description="Acidic residues" evidence="1">
    <location>
        <begin position="480"/>
        <end position="495"/>
    </location>
</feature>
<dbReference type="OrthoDB" id="3846919at2"/>
<gene>
    <name evidence="3" type="ORF">SAMN04488563_5423</name>
</gene>
<dbReference type="STRING" id="419479.SAMN04488563_5423"/>
<dbReference type="SMART" id="SM00470">
    <property type="entry name" value="ParB"/>
    <property type="match status" value="1"/>
</dbReference>
<feature type="region of interest" description="Disordered" evidence="1">
    <location>
        <begin position="457"/>
        <end position="537"/>
    </location>
</feature>
<accession>A0A1H2L963</accession>
<dbReference type="PANTHER" id="PTHR33375">
    <property type="entry name" value="CHROMOSOME-PARTITIONING PROTEIN PARB-RELATED"/>
    <property type="match status" value="1"/>
</dbReference>
<feature type="domain" description="ParB-like N-terminal" evidence="2">
    <location>
        <begin position="25"/>
        <end position="110"/>
    </location>
</feature>
<sequence length="537" mass="58562">MTTQTMSAEAAATPEMHAAGLDQVVHLDPHTLVLEDNIRTKVKMPRWFLASVRQNGVITPLIAHPGPGGTVVVRDGQMRTLAAREVGCPTVPVWIVDRDDERRLRIIEQYITGVHRLALSERDKADAWRQLSLDGMSVTAISRQTGAKREDIRTGIAVADHETAAAAVADYDLTLDQAAVLIELDDDPDAVAKLREVAKTQPEDFDHAAQRARNAKTRRDELDQARADLEAKGYTIIDRPTHDDDTTVALDQLQTANGQHLTEKNYAGKPGHAVAVTNRYGYLDIAHFVVDWRTHGLRKIGSTGTVVGGKLTEAEKAQRRQVIANNQAWDAAETVRREWLTKLLARKRLPADAAAIAAMILTTHTGRVARAATDDHQMAATLLGQETRLGERPLTDLVSKTPSKAGHVILAIALGAMEDATSRYTWRNPTPADRDYLNQLTAWGYTLSDVEQIVTADPEQGSQDPTEPSSDDHEPQPDDPAADADAEDPEYEDTDADGRESADAGEARHEDEDPDEGQDEGEDPGDDGDLEGDGGDA</sequence>
<evidence type="ECO:0000259" key="2">
    <source>
        <dbReference type="SMART" id="SM00470"/>
    </source>
</evidence>
<dbReference type="InterPro" id="IPR003115">
    <property type="entry name" value="ParB_N"/>
</dbReference>
<dbReference type="AlphaFoldDB" id="A0A1H2L963"/>
<feature type="compositionally biased region" description="Acidic residues" evidence="1">
    <location>
        <begin position="512"/>
        <end position="537"/>
    </location>
</feature>
<dbReference type="Proteomes" id="UP000182977">
    <property type="component" value="Chromosome I"/>
</dbReference>
<evidence type="ECO:0000313" key="4">
    <source>
        <dbReference type="Proteomes" id="UP000182977"/>
    </source>
</evidence>
<evidence type="ECO:0000313" key="3">
    <source>
        <dbReference type="EMBL" id="SDU77111.1"/>
    </source>
</evidence>
<dbReference type="GO" id="GO:0005694">
    <property type="term" value="C:chromosome"/>
    <property type="evidence" value="ECO:0007669"/>
    <property type="project" value="TreeGrafter"/>
</dbReference>
<organism evidence="3 4">
    <name type="scientific">Jiangella alkaliphila</name>
    <dbReference type="NCBI Taxonomy" id="419479"/>
    <lineage>
        <taxon>Bacteria</taxon>
        <taxon>Bacillati</taxon>
        <taxon>Actinomycetota</taxon>
        <taxon>Actinomycetes</taxon>
        <taxon>Jiangellales</taxon>
        <taxon>Jiangellaceae</taxon>
        <taxon>Jiangella</taxon>
    </lineage>
</organism>
<name>A0A1H2L963_9ACTN</name>
<evidence type="ECO:0000256" key="1">
    <source>
        <dbReference type="SAM" id="MobiDB-lite"/>
    </source>
</evidence>
<protein>
    <submittedName>
        <fullName evidence="3">Chromosome partitioning protein, ParB family</fullName>
    </submittedName>
</protein>
<feature type="compositionally biased region" description="Basic and acidic residues" evidence="1">
    <location>
        <begin position="496"/>
        <end position="511"/>
    </location>
</feature>
<dbReference type="EMBL" id="LT629791">
    <property type="protein sequence ID" value="SDU77111.1"/>
    <property type="molecule type" value="Genomic_DNA"/>
</dbReference>
<dbReference type="RefSeq" id="WP_160312812.1">
    <property type="nucleotide sequence ID" value="NZ_LBMC01000052.1"/>
</dbReference>
<dbReference type="InterPro" id="IPR036086">
    <property type="entry name" value="ParB/Sulfiredoxin_sf"/>
</dbReference>
<dbReference type="CDD" id="cd16387">
    <property type="entry name" value="ParB_N_Srx"/>
    <property type="match status" value="1"/>
</dbReference>
<keyword evidence="4" id="KW-1185">Reference proteome</keyword>